<dbReference type="AlphaFoldDB" id="A0A8B6BTD5"/>
<comment type="caution">
    <text evidence="4">The sequence shown here is derived from an EMBL/GenBank/DDBJ whole genome shotgun (WGS) entry which is preliminary data.</text>
</comment>
<dbReference type="InterPro" id="IPR036875">
    <property type="entry name" value="Znf_CCHC_sf"/>
</dbReference>
<feature type="compositionally biased region" description="Acidic residues" evidence="2">
    <location>
        <begin position="1"/>
        <end position="11"/>
    </location>
</feature>
<sequence>MTENHSDDEDTLLLHEPPVHSGAKSSSVPQISDQTFELFTSYFDSKISSLKNELVSGNDSLAKKLKKEVSVKLKGEGNQIQYSFNSDIVSELQKLQKRTSAEDSVSTNLISGLILKINRRNKLIRIADKSPAGWSTVREYESDDLASDSEEKKRLRQAESRALKTIKERETRGKPYSKPSATVSRPANSTDTSNSYYQPYNATQQPFPRFRRREATPYDTCYECHQTGHFKRNCPKAANKPTFGNLSK</sequence>
<accession>A0A8B6BTD5</accession>
<dbReference type="PROSITE" id="PS50158">
    <property type="entry name" value="ZF_CCHC"/>
    <property type="match status" value="1"/>
</dbReference>
<dbReference type="SMART" id="SM00343">
    <property type="entry name" value="ZnF_C2HC"/>
    <property type="match status" value="1"/>
</dbReference>
<name>A0A8B6BTD5_MYTGA</name>
<feature type="compositionally biased region" description="Polar residues" evidence="2">
    <location>
        <begin position="179"/>
        <end position="206"/>
    </location>
</feature>
<dbReference type="SUPFAM" id="SSF57756">
    <property type="entry name" value="Retrovirus zinc finger-like domains"/>
    <property type="match status" value="1"/>
</dbReference>
<gene>
    <name evidence="4" type="ORF">MGAL_10B050977</name>
</gene>
<dbReference type="OrthoDB" id="6186512at2759"/>
<dbReference type="Gene3D" id="4.10.60.10">
    <property type="entry name" value="Zinc finger, CCHC-type"/>
    <property type="match status" value="1"/>
</dbReference>
<feature type="compositionally biased region" description="Basic and acidic residues" evidence="2">
    <location>
        <begin position="149"/>
        <end position="173"/>
    </location>
</feature>
<dbReference type="Pfam" id="PF00098">
    <property type="entry name" value="zf-CCHC"/>
    <property type="match status" value="1"/>
</dbReference>
<dbReference type="GO" id="GO:0008270">
    <property type="term" value="F:zinc ion binding"/>
    <property type="evidence" value="ECO:0007669"/>
    <property type="project" value="UniProtKB-KW"/>
</dbReference>
<dbReference type="GO" id="GO:0003676">
    <property type="term" value="F:nucleic acid binding"/>
    <property type="evidence" value="ECO:0007669"/>
    <property type="project" value="InterPro"/>
</dbReference>
<organism evidence="4 5">
    <name type="scientific">Mytilus galloprovincialis</name>
    <name type="common">Mediterranean mussel</name>
    <dbReference type="NCBI Taxonomy" id="29158"/>
    <lineage>
        <taxon>Eukaryota</taxon>
        <taxon>Metazoa</taxon>
        <taxon>Spiralia</taxon>
        <taxon>Lophotrochozoa</taxon>
        <taxon>Mollusca</taxon>
        <taxon>Bivalvia</taxon>
        <taxon>Autobranchia</taxon>
        <taxon>Pteriomorphia</taxon>
        <taxon>Mytilida</taxon>
        <taxon>Mytiloidea</taxon>
        <taxon>Mytilidae</taxon>
        <taxon>Mytilinae</taxon>
        <taxon>Mytilus</taxon>
    </lineage>
</organism>
<evidence type="ECO:0000256" key="1">
    <source>
        <dbReference type="PROSITE-ProRule" id="PRU00047"/>
    </source>
</evidence>
<evidence type="ECO:0000313" key="5">
    <source>
        <dbReference type="Proteomes" id="UP000596742"/>
    </source>
</evidence>
<evidence type="ECO:0000256" key="2">
    <source>
        <dbReference type="SAM" id="MobiDB-lite"/>
    </source>
</evidence>
<evidence type="ECO:0000259" key="3">
    <source>
        <dbReference type="PROSITE" id="PS50158"/>
    </source>
</evidence>
<feature type="domain" description="CCHC-type" evidence="3">
    <location>
        <begin position="221"/>
        <end position="236"/>
    </location>
</feature>
<feature type="region of interest" description="Disordered" evidence="2">
    <location>
        <begin position="140"/>
        <end position="210"/>
    </location>
</feature>
<keyword evidence="1" id="KW-0479">Metal-binding</keyword>
<keyword evidence="1" id="KW-0862">Zinc</keyword>
<dbReference type="Proteomes" id="UP000596742">
    <property type="component" value="Unassembled WGS sequence"/>
</dbReference>
<dbReference type="InterPro" id="IPR001878">
    <property type="entry name" value="Znf_CCHC"/>
</dbReference>
<protein>
    <recommendedName>
        <fullName evidence="3">CCHC-type domain-containing protein</fullName>
    </recommendedName>
</protein>
<evidence type="ECO:0000313" key="4">
    <source>
        <dbReference type="EMBL" id="VDH94927.1"/>
    </source>
</evidence>
<dbReference type="EMBL" id="UYJE01000650">
    <property type="protein sequence ID" value="VDH94927.1"/>
    <property type="molecule type" value="Genomic_DNA"/>
</dbReference>
<reference evidence="4" key="1">
    <citation type="submission" date="2018-11" db="EMBL/GenBank/DDBJ databases">
        <authorList>
            <person name="Alioto T."/>
            <person name="Alioto T."/>
        </authorList>
    </citation>
    <scope>NUCLEOTIDE SEQUENCE</scope>
</reference>
<feature type="region of interest" description="Disordered" evidence="2">
    <location>
        <begin position="1"/>
        <end position="28"/>
    </location>
</feature>
<keyword evidence="1" id="KW-0863">Zinc-finger</keyword>
<proteinExistence type="predicted"/>
<keyword evidence="5" id="KW-1185">Reference proteome</keyword>